<dbReference type="InterPro" id="IPR036880">
    <property type="entry name" value="Kunitz_BPTI_sf"/>
</dbReference>
<dbReference type="VEuPathDB" id="VectorBase:LOC119168335"/>
<evidence type="ECO:0000313" key="6">
    <source>
        <dbReference type="EMBL" id="NIE46770.1"/>
    </source>
</evidence>
<organism evidence="6">
    <name type="scientific">Rhipicephalus microplus</name>
    <name type="common">Cattle tick</name>
    <name type="synonym">Boophilus microplus</name>
    <dbReference type="NCBI Taxonomy" id="6941"/>
    <lineage>
        <taxon>Eukaryota</taxon>
        <taxon>Metazoa</taxon>
        <taxon>Ecdysozoa</taxon>
        <taxon>Arthropoda</taxon>
        <taxon>Chelicerata</taxon>
        <taxon>Arachnida</taxon>
        <taxon>Acari</taxon>
        <taxon>Parasitiformes</taxon>
        <taxon>Ixodida</taxon>
        <taxon>Ixodoidea</taxon>
        <taxon>Ixodidae</taxon>
        <taxon>Rhipicephalinae</taxon>
        <taxon>Rhipicephalus</taxon>
        <taxon>Boophilus</taxon>
    </lineage>
</organism>
<name>A0A6G5A9C5_RHIMP</name>
<keyword evidence="1" id="KW-0646">Protease inhibitor</keyword>
<dbReference type="SUPFAM" id="SSF57362">
    <property type="entry name" value="BPTI-like"/>
    <property type="match status" value="2"/>
</dbReference>
<dbReference type="OrthoDB" id="6491496at2759"/>
<dbReference type="InterPro" id="IPR050098">
    <property type="entry name" value="TFPI/VKTCI-like"/>
</dbReference>
<evidence type="ECO:0000256" key="2">
    <source>
        <dbReference type="ARBA" id="ARBA00022900"/>
    </source>
</evidence>
<dbReference type="PANTHER" id="PTHR10083:SF374">
    <property type="entry name" value="BPTI_KUNITZ INHIBITOR DOMAIN-CONTAINING PROTEIN"/>
    <property type="match status" value="1"/>
</dbReference>
<feature type="domain" description="BPTI/Kunitz inhibitor" evidence="5">
    <location>
        <begin position="99"/>
        <end position="149"/>
    </location>
</feature>
<dbReference type="Pfam" id="PF00014">
    <property type="entry name" value="Kunitz_BPTI"/>
    <property type="match status" value="2"/>
</dbReference>
<dbReference type="PROSITE" id="PS50279">
    <property type="entry name" value="BPTI_KUNITZ_2"/>
    <property type="match status" value="2"/>
</dbReference>
<evidence type="ECO:0000256" key="3">
    <source>
        <dbReference type="ARBA" id="ARBA00023157"/>
    </source>
</evidence>
<evidence type="ECO:0000256" key="1">
    <source>
        <dbReference type="ARBA" id="ARBA00022690"/>
    </source>
</evidence>
<sequence length="224" mass="25008">MLRKSKLIFVCIYYSQLLGLWNTAHGGIDITTMKPKKCMKAPFIGVCNPLVGAWYYKYQSGACVQLPSGICAGGGNLFLTQKRCMKECHILNHKSSKICLAPPAIGQCGPVVVSYYYDSQGNHCKAFNRTLCGGGGNSFVTEIECLTTCRPNKKPEPRCSISPKAGRCFLARKYYYFDETRNDCFLFPNKNAAVIGTHFQLIRSVKRDVATTKLHYLAPHVDNR</sequence>
<keyword evidence="2" id="KW-0722">Serine protease inhibitor</keyword>
<dbReference type="Gene3D" id="4.10.410.10">
    <property type="entry name" value="Pancreatic trypsin inhibitor Kunitz domain"/>
    <property type="match status" value="2"/>
</dbReference>
<dbReference type="PANTHER" id="PTHR10083">
    <property type="entry name" value="KUNITZ-TYPE PROTEASE INHIBITOR-RELATED"/>
    <property type="match status" value="1"/>
</dbReference>
<evidence type="ECO:0000259" key="5">
    <source>
        <dbReference type="PROSITE" id="PS50279"/>
    </source>
</evidence>
<keyword evidence="3" id="KW-1015">Disulfide bond</keyword>
<feature type="chain" id="PRO_5026121841" evidence="4">
    <location>
        <begin position="27"/>
        <end position="224"/>
    </location>
</feature>
<dbReference type="GO" id="GO:0005615">
    <property type="term" value="C:extracellular space"/>
    <property type="evidence" value="ECO:0007669"/>
    <property type="project" value="TreeGrafter"/>
</dbReference>
<dbReference type="EMBL" id="GIKN01004497">
    <property type="protein sequence ID" value="NIE46770.1"/>
    <property type="molecule type" value="Transcribed_RNA"/>
</dbReference>
<accession>A0A6G5A9C5</accession>
<dbReference type="SMART" id="SM00131">
    <property type="entry name" value="KU"/>
    <property type="match status" value="2"/>
</dbReference>
<keyword evidence="4" id="KW-0732">Signal</keyword>
<dbReference type="InterPro" id="IPR002223">
    <property type="entry name" value="Kunitz_BPTI"/>
</dbReference>
<evidence type="ECO:0000256" key="4">
    <source>
        <dbReference type="SAM" id="SignalP"/>
    </source>
</evidence>
<reference evidence="6" key="1">
    <citation type="submission" date="2020-03" db="EMBL/GenBank/DDBJ databases">
        <title>A transcriptome and proteome of the tick Rhipicephalus microplus shaped by the genetic composition of its hosts and developmental stage.</title>
        <authorList>
            <person name="Garcia G.R."/>
            <person name="Ribeiro J.M.C."/>
            <person name="Maruyama S.R."/>
            <person name="Gardinasse L.G."/>
            <person name="Nelson K."/>
            <person name="Ferreira B.R."/>
            <person name="Andrade T.G."/>
            <person name="Santos I.K.F.M."/>
        </authorList>
    </citation>
    <scope>NUCLEOTIDE SEQUENCE</scope>
    <source>
        <strain evidence="6">NSGR</strain>
        <tissue evidence="6">Salivary glands</tissue>
    </source>
</reference>
<proteinExistence type="predicted"/>
<dbReference type="AlphaFoldDB" id="A0A6G5A9C5"/>
<protein>
    <submittedName>
        <fullName evidence="6">Putative bovine pancreatic trypsin inhibitor</fullName>
    </submittedName>
</protein>
<dbReference type="GO" id="GO:0004867">
    <property type="term" value="F:serine-type endopeptidase inhibitor activity"/>
    <property type="evidence" value="ECO:0007669"/>
    <property type="project" value="UniProtKB-KW"/>
</dbReference>
<feature type="domain" description="BPTI/Kunitz inhibitor" evidence="5">
    <location>
        <begin position="38"/>
        <end position="88"/>
    </location>
</feature>
<feature type="signal peptide" evidence="4">
    <location>
        <begin position="1"/>
        <end position="26"/>
    </location>
</feature>